<gene>
    <name evidence="2" type="ORF">EV681_3272</name>
</gene>
<accession>A0A4Q7VFJ7</accession>
<dbReference type="EMBL" id="SHKO01000002">
    <property type="protein sequence ID" value="RZT94843.1"/>
    <property type="molecule type" value="Genomic_DNA"/>
</dbReference>
<dbReference type="AlphaFoldDB" id="A0A4Q7VFJ7"/>
<reference evidence="2 3" key="1">
    <citation type="submission" date="2019-02" db="EMBL/GenBank/DDBJ databases">
        <title>Genomic Encyclopedia of Type Strains, Phase IV (KMG-IV): sequencing the most valuable type-strain genomes for metagenomic binning, comparative biology and taxonomic classification.</title>
        <authorList>
            <person name="Goeker M."/>
        </authorList>
    </citation>
    <scope>NUCLEOTIDE SEQUENCE [LARGE SCALE GENOMIC DNA]</scope>
    <source>
        <strain evidence="2 3">DSM 23814</strain>
    </source>
</reference>
<comment type="caution">
    <text evidence="2">The sequence shown here is derived from an EMBL/GenBank/DDBJ whole genome shotgun (WGS) entry which is preliminary data.</text>
</comment>
<evidence type="ECO:0000313" key="3">
    <source>
        <dbReference type="Proteomes" id="UP000293398"/>
    </source>
</evidence>
<feature type="compositionally biased region" description="Basic residues" evidence="1">
    <location>
        <begin position="39"/>
        <end position="48"/>
    </location>
</feature>
<name>A0A4Q7VFJ7_9BURK</name>
<dbReference type="Proteomes" id="UP000293398">
    <property type="component" value="Unassembled WGS sequence"/>
</dbReference>
<feature type="region of interest" description="Disordered" evidence="1">
    <location>
        <begin position="21"/>
        <end position="48"/>
    </location>
</feature>
<evidence type="ECO:0000313" key="2">
    <source>
        <dbReference type="EMBL" id="RZT94843.1"/>
    </source>
</evidence>
<sequence length="48" mass="5337">MFQENVLAIATITVFFITRHGDTGSGATTVSHWRDSRYGQRKGHTNGN</sequence>
<keyword evidence="3" id="KW-1185">Reference proteome</keyword>
<proteinExistence type="predicted"/>
<organism evidence="2 3">
    <name type="scientific">Advenella incenata</name>
    <dbReference type="NCBI Taxonomy" id="267800"/>
    <lineage>
        <taxon>Bacteria</taxon>
        <taxon>Pseudomonadati</taxon>
        <taxon>Pseudomonadota</taxon>
        <taxon>Betaproteobacteria</taxon>
        <taxon>Burkholderiales</taxon>
        <taxon>Alcaligenaceae</taxon>
    </lineage>
</organism>
<protein>
    <submittedName>
        <fullName evidence="2">Uncharacterized protein</fullName>
    </submittedName>
</protein>
<evidence type="ECO:0000256" key="1">
    <source>
        <dbReference type="SAM" id="MobiDB-lite"/>
    </source>
</evidence>